<protein>
    <submittedName>
        <fullName evidence="1">2-methylene-furan-3-one reductase</fullName>
    </submittedName>
</protein>
<dbReference type="InterPro" id="IPR036291">
    <property type="entry name" value="NAD(P)-bd_dom_sf"/>
</dbReference>
<keyword evidence="2" id="KW-1185">Reference proteome</keyword>
<feature type="non-terminal residue" evidence="1">
    <location>
        <position position="1"/>
    </location>
</feature>
<accession>A0A7D8UK57</accession>
<evidence type="ECO:0000313" key="1">
    <source>
        <dbReference type="EMBL" id="TVY50484.1"/>
    </source>
</evidence>
<gene>
    <name evidence="1" type="primary">EO_1</name>
    <name evidence="1" type="ORF">LCER1_G008136</name>
</gene>
<dbReference type="Gene3D" id="3.40.50.720">
    <property type="entry name" value="NAD(P)-binding Rossmann-like Domain"/>
    <property type="match status" value="1"/>
</dbReference>
<reference evidence="1 2" key="1">
    <citation type="submission" date="2018-05" db="EMBL/GenBank/DDBJ databases">
        <title>Whole genome sequencing for identification of molecular markers to develop diagnostic detection tools for the regulated plant pathogen Lachnellula willkommii.</title>
        <authorList>
            <person name="Giroux E."/>
            <person name="Bilodeau G."/>
        </authorList>
    </citation>
    <scope>NUCLEOTIDE SEQUENCE [LARGE SCALE GENOMIC DNA]</scope>
    <source>
        <strain evidence="1 2">CBS 625.97</strain>
    </source>
</reference>
<dbReference type="AlphaFoldDB" id="A0A7D8UK57"/>
<evidence type="ECO:0000313" key="2">
    <source>
        <dbReference type="Proteomes" id="UP000481288"/>
    </source>
</evidence>
<dbReference type="OrthoDB" id="3553344at2759"/>
<comment type="caution">
    <text evidence="1">The sequence shown here is derived from an EMBL/GenBank/DDBJ whole genome shotgun (WGS) entry which is preliminary data.</text>
</comment>
<sequence length="252" mass="26617">AEYALSTASTTAHKPTTLSFTAAAAIPLAAQSALQSLQRGDAKIGLAGKTVFIGGALSATGSFGVQLAKNVFGARRVVSTVSAAKMGILEERLGDGVVDVVVDYQGGVRDVVRRVGRGSVDFMYDNTGMTASLGGLGMMREGGVVVSVTTVPSGGMTREARPEVGAWLVFLLDVVDWFLRVWTWWEGVDYSPLLTVPAGKDLEMLARWVDEGRIRPVVGRQAVLSDVEGVRRGCQEVLDGKGGVGKFVINID</sequence>
<dbReference type="Proteomes" id="UP000481288">
    <property type="component" value="Unassembled WGS sequence"/>
</dbReference>
<dbReference type="EMBL" id="QGMG01001116">
    <property type="protein sequence ID" value="TVY50484.1"/>
    <property type="molecule type" value="Genomic_DNA"/>
</dbReference>
<organism evidence="1 2">
    <name type="scientific">Lachnellula cervina</name>
    <dbReference type="NCBI Taxonomy" id="1316786"/>
    <lineage>
        <taxon>Eukaryota</taxon>
        <taxon>Fungi</taxon>
        <taxon>Dikarya</taxon>
        <taxon>Ascomycota</taxon>
        <taxon>Pezizomycotina</taxon>
        <taxon>Leotiomycetes</taxon>
        <taxon>Helotiales</taxon>
        <taxon>Lachnaceae</taxon>
        <taxon>Lachnellula</taxon>
    </lineage>
</organism>
<dbReference type="Pfam" id="PF13602">
    <property type="entry name" value="ADH_zinc_N_2"/>
    <property type="match status" value="1"/>
</dbReference>
<dbReference type="PANTHER" id="PTHR11695:SF294">
    <property type="entry name" value="RETICULON-4-INTERACTING PROTEIN 1, MITOCHONDRIAL"/>
    <property type="match status" value="1"/>
</dbReference>
<dbReference type="Gene3D" id="3.90.180.10">
    <property type="entry name" value="Medium-chain alcohol dehydrogenases, catalytic domain"/>
    <property type="match status" value="1"/>
</dbReference>
<dbReference type="InterPro" id="IPR050700">
    <property type="entry name" value="YIM1/Zinc_Alcohol_DH_Fams"/>
</dbReference>
<dbReference type="SUPFAM" id="SSF51735">
    <property type="entry name" value="NAD(P)-binding Rossmann-fold domains"/>
    <property type="match status" value="1"/>
</dbReference>
<proteinExistence type="predicted"/>
<name>A0A7D8UK57_9HELO</name>
<dbReference type="PANTHER" id="PTHR11695">
    <property type="entry name" value="ALCOHOL DEHYDROGENASE RELATED"/>
    <property type="match status" value="1"/>
</dbReference>